<proteinExistence type="predicted"/>
<name>A0A559M592_9HELO</name>
<evidence type="ECO:0000313" key="1">
    <source>
        <dbReference type="EMBL" id="TVY88133.1"/>
    </source>
</evidence>
<gene>
    <name evidence="1" type="ORF">LAWI1_G007975</name>
</gene>
<keyword evidence="2" id="KW-1185">Reference proteome</keyword>
<sequence>MDNPNLQAELDHHHLSTFKRTLTGILSTTLAERTFAQIIDGLPTRDDVGYFPTYSQEIRDNAASSAEAMDAARRLREHFNTYTTLVDAKLAQAYQDAPPGSGEFYLRLLELLAVACHDIAALVYVDTQPGLRREGQSREQRLAALEGRPTDLMHEDYHDLQQYPKGVADVVGYWAEYHLFGGVVLFDRGESGTGCKRAFLHPVGGFRIFQLSDSQIQQFVKYVKCLAEVSEDTQAQPPFPFSAEKYTYRIDPFDAMALGIYRDRYERIIPRDRPARCVQRLADFPELQDALVQINRDGSGE</sequence>
<organism evidence="1 2">
    <name type="scientific">Lachnellula willkommii</name>
    <dbReference type="NCBI Taxonomy" id="215461"/>
    <lineage>
        <taxon>Eukaryota</taxon>
        <taxon>Fungi</taxon>
        <taxon>Dikarya</taxon>
        <taxon>Ascomycota</taxon>
        <taxon>Pezizomycotina</taxon>
        <taxon>Leotiomycetes</taxon>
        <taxon>Helotiales</taxon>
        <taxon>Lachnaceae</taxon>
        <taxon>Lachnellula</taxon>
    </lineage>
</organism>
<evidence type="ECO:0000313" key="2">
    <source>
        <dbReference type="Proteomes" id="UP000315522"/>
    </source>
</evidence>
<protein>
    <submittedName>
        <fullName evidence="1">Uncharacterized protein</fullName>
    </submittedName>
</protein>
<comment type="caution">
    <text evidence="1">The sequence shown here is derived from an EMBL/GenBank/DDBJ whole genome shotgun (WGS) entry which is preliminary data.</text>
</comment>
<accession>A0A559M592</accession>
<dbReference type="Proteomes" id="UP000315522">
    <property type="component" value="Unassembled WGS sequence"/>
</dbReference>
<reference evidence="1 2" key="1">
    <citation type="submission" date="2018-05" db="EMBL/GenBank/DDBJ databases">
        <title>Genome sequencing and assembly of the regulated plant pathogen Lachnellula willkommii and related sister species for the development of diagnostic species identification markers.</title>
        <authorList>
            <person name="Giroux E."/>
            <person name="Bilodeau G."/>
        </authorList>
    </citation>
    <scope>NUCLEOTIDE SEQUENCE [LARGE SCALE GENOMIC DNA]</scope>
    <source>
        <strain evidence="1 2">CBS 172.35</strain>
    </source>
</reference>
<dbReference type="AlphaFoldDB" id="A0A559M592"/>
<dbReference type="EMBL" id="QGML01001915">
    <property type="protein sequence ID" value="TVY88133.1"/>
    <property type="molecule type" value="Genomic_DNA"/>
</dbReference>